<dbReference type="eggNOG" id="COG0621">
    <property type="taxonomic scope" value="Bacteria"/>
</dbReference>
<feature type="binding site" evidence="14">
    <location>
        <position position="217"/>
    </location>
    <ligand>
        <name>[4Fe-4S] cluster</name>
        <dbReference type="ChEBI" id="CHEBI:49883"/>
        <label>2</label>
        <note>4Fe-4S-S-AdoMet</note>
    </ligand>
</feature>
<keyword evidence="5 14" id="KW-0949">S-adenosyl-L-methionine</keyword>
<dbReference type="Proteomes" id="UP000187280">
    <property type="component" value="Unassembled WGS sequence"/>
</dbReference>
<dbReference type="NCBIfam" id="TIGR01574">
    <property type="entry name" value="miaB-methiolase"/>
    <property type="match status" value="1"/>
</dbReference>
<dbReference type="InterPro" id="IPR006463">
    <property type="entry name" value="MiaB_methiolase"/>
</dbReference>
<dbReference type="STRING" id="71657.SAMN02982996_00268"/>
<feature type="binding site" evidence="14">
    <location>
        <position position="220"/>
    </location>
    <ligand>
        <name>[4Fe-4S] cluster</name>
        <dbReference type="ChEBI" id="CHEBI:49883"/>
        <label>2</label>
        <note>4Fe-4S-S-AdoMet</note>
    </ligand>
</feature>
<dbReference type="PROSITE" id="PS50926">
    <property type="entry name" value="TRAM"/>
    <property type="match status" value="1"/>
</dbReference>
<dbReference type="InterPro" id="IPR006638">
    <property type="entry name" value="Elp3/MiaA/NifB-like_rSAM"/>
</dbReference>
<dbReference type="PROSITE" id="PS51449">
    <property type="entry name" value="MTTASE_N"/>
    <property type="match status" value="1"/>
</dbReference>
<dbReference type="EMBL" id="FNQS01000001">
    <property type="protein sequence ID" value="SDZ80196.1"/>
    <property type="molecule type" value="Genomic_DNA"/>
</dbReference>
<dbReference type="Pfam" id="PF04055">
    <property type="entry name" value="Radical_SAM"/>
    <property type="match status" value="1"/>
</dbReference>
<feature type="binding site" evidence="14">
    <location>
        <position position="105"/>
    </location>
    <ligand>
        <name>[4Fe-4S] cluster</name>
        <dbReference type="ChEBI" id="CHEBI:49883"/>
        <label>1</label>
    </ligand>
</feature>
<dbReference type="PANTHER" id="PTHR43020">
    <property type="entry name" value="CDK5 REGULATORY SUBUNIT-ASSOCIATED PROTEIN 1"/>
    <property type="match status" value="1"/>
</dbReference>
<dbReference type="SMART" id="SM00729">
    <property type="entry name" value="Elp3"/>
    <property type="match status" value="1"/>
</dbReference>
<dbReference type="InterPro" id="IPR007197">
    <property type="entry name" value="rSAM"/>
</dbReference>
<evidence type="ECO:0000256" key="2">
    <source>
        <dbReference type="ARBA" id="ARBA00022485"/>
    </source>
</evidence>
<keyword evidence="7 14" id="KW-0479">Metal-binding</keyword>
<evidence type="ECO:0000313" key="18">
    <source>
        <dbReference type="EMBL" id="SDZ80196.1"/>
    </source>
</evidence>
<feature type="domain" description="Radical SAM core" evidence="17">
    <location>
        <begin position="199"/>
        <end position="431"/>
    </location>
</feature>
<dbReference type="InterPro" id="IPR013848">
    <property type="entry name" value="Methylthiotransferase_N"/>
</dbReference>
<evidence type="ECO:0000256" key="1">
    <source>
        <dbReference type="ARBA" id="ARBA00003234"/>
    </source>
</evidence>
<evidence type="ECO:0000256" key="6">
    <source>
        <dbReference type="ARBA" id="ARBA00022694"/>
    </source>
</evidence>
<evidence type="ECO:0000259" key="17">
    <source>
        <dbReference type="PROSITE" id="PS51918"/>
    </source>
</evidence>
<evidence type="ECO:0000256" key="14">
    <source>
        <dbReference type="HAMAP-Rule" id="MF_01864"/>
    </source>
</evidence>
<reference evidence="18 19" key="1">
    <citation type="submission" date="2016-10" db="EMBL/GenBank/DDBJ databases">
        <authorList>
            <person name="de Groot N.N."/>
        </authorList>
    </citation>
    <scope>NUCLEOTIDE SEQUENCE [LARGE SCALE GENOMIC DNA]</scope>
    <source>
        <strain evidence="18 19">ATCC 29281</strain>
    </source>
</reference>
<comment type="catalytic activity">
    <reaction evidence="13">
        <text>N(6)-dimethylallyladenosine(37) in tRNA + (sulfur carrier)-SH + AH2 + 2 S-adenosyl-L-methionine = 2-methylsulfanyl-N(6)-dimethylallyladenosine(37) in tRNA + (sulfur carrier)-H + 5'-deoxyadenosine + L-methionine + A + S-adenosyl-L-homocysteine + 2 H(+)</text>
        <dbReference type="Rhea" id="RHEA:37067"/>
        <dbReference type="Rhea" id="RHEA-COMP:10375"/>
        <dbReference type="Rhea" id="RHEA-COMP:10376"/>
        <dbReference type="Rhea" id="RHEA-COMP:14737"/>
        <dbReference type="Rhea" id="RHEA-COMP:14739"/>
        <dbReference type="ChEBI" id="CHEBI:13193"/>
        <dbReference type="ChEBI" id="CHEBI:15378"/>
        <dbReference type="ChEBI" id="CHEBI:17319"/>
        <dbReference type="ChEBI" id="CHEBI:17499"/>
        <dbReference type="ChEBI" id="CHEBI:29917"/>
        <dbReference type="ChEBI" id="CHEBI:57844"/>
        <dbReference type="ChEBI" id="CHEBI:57856"/>
        <dbReference type="ChEBI" id="CHEBI:59789"/>
        <dbReference type="ChEBI" id="CHEBI:64428"/>
        <dbReference type="ChEBI" id="CHEBI:74415"/>
        <dbReference type="ChEBI" id="CHEBI:74417"/>
        <dbReference type="EC" id="2.8.4.3"/>
    </reaction>
    <physiologicalReaction direction="left-to-right" evidence="13">
        <dbReference type="Rhea" id="RHEA:37068"/>
    </physiologicalReaction>
</comment>
<dbReference type="Pfam" id="PF00919">
    <property type="entry name" value="UPF0004"/>
    <property type="match status" value="1"/>
</dbReference>
<comment type="function">
    <text evidence="1 14">Catalyzes the methylthiolation of N6-(dimethylallyl)adenosine (i(6)A), leading to the formation of 2-methylthio-N6-(dimethylallyl)adenosine (ms(2)i(6)A) at position 37 in tRNAs that read codons beginning with uridine.</text>
</comment>
<name>A0A1H3VZF9_9GAMM</name>
<dbReference type="Gene3D" id="3.80.30.20">
    <property type="entry name" value="tm_1862 like domain"/>
    <property type="match status" value="1"/>
</dbReference>
<dbReference type="GO" id="GO:0035597">
    <property type="term" value="F:tRNA-2-methylthio-N(6)-dimethylallyladenosine(37) synthase activity"/>
    <property type="evidence" value="ECO:0007669"/>
    <property type="project" value="UniProtKB-EC"/>
</dbReference>
<keyword evidence="8 14" id="KW-0408">Iron</keyword>
<dbReference type="InterPro" id="IPR020612">
    <property type="entry name" value="Methylthiotransferase_CS"/>
</dbReference>
<evidence type="ECO:0000256" key="13">
    <source>
        <dbReference type="ARBA" id="ARBA00052587"/>
    </source>
</evidence>
<dbReference type="SFLD" id="SFLDG01061">
    <property type="entry name" value="methylthiotransferase"/>
    <property type="match status" value="1"/>
</dbReference>
<evidence type="ECO:0000259" key="15">
    <source>
        <dbReference type="PROSITE" id="PS50926"/>
    </source>
</evidence>
<dbReference type="PANTHER" id="PTHR43020:SF2">
    <property type="entry name" value="MITOCHONDRIAL TRNA METHYLTHIOTRANSFERASE CDK5RAP1"/>
    <property type="match status" value="1"/>
</dbReference>
<comment type="catalytic activity">
    <reaction evidence="11">
        <text>N(6)-dimethylallyladenosine(37) in tRNA + (sulfur carrier)-SH + AH2 + S-adenosyl-L-methionine = 2-thio-N(6)-dimethylallyladenosine(37) in tRNA + (sulfur carrier)-H + 5'-deoxyadenosine + L-methionine + A + H(+)</text>
        <dbReference type="Rhea" id="RHEA:36339"/>
        <dbReference type="Rhea" id="RHEA-COMP:10375"/>
        <dbReference type="Rhea" id="RHEA-COMP:10377"/>
        <dbReference type="Rhea" id="RHEA-COMP:14737"/>
        <dbReference type="Rhea" id="RHEA-COMP:14739"/>
        <dbReference type="ChEBI" id="CHEBI:13193"/>
        <dbReference type="ChEBI" id="CHEBI:15378"/>
        <dbReference type="ChEBI" id="CHEBI:17319"/>
        <dbReference type="ChEBI" id="CHEBI:17499"/>
        <dbReference type="ChEBI" id="CHEBI:29917"/>
        <dbReference type="ChEBI" id="CHEBI:57844"/>
        <dbReference type="ChEBI" id="CHEBI:59789"/>
        <dbReference type="ChEBI" id="CHEBI:64428"/>
        <dbReference type="ChEBI" id="CHEBI:74415"/>
        <dbReference type="ChEBI" id="CHEBI:74416"/>
    </reaction>
    <physiologicalReaction direction="left-to-right" evidence="11">
        <dbReference type="Rhea" id="RHEA:36340"/>
    </physiologicalReaction>
</comment>
<dbReference type="InterPro" id="IPR058240">
    <property type="entry name" value="rSAM_sf"/>
</dbReference>
<evidence type="ECO:0000256" key="7">
    <source>
        <dbReference type="ARBA" id="ARBA00022723"/>
    </source>
</evidence>
<dbReference type="Gene3D" id="3.40.50.12160">
    <property type="entry name" value="Methylthiotransferase, N-terminal domain"/>
    <property type="match status" value="1"/>
</dbReference>
<evidence type="ECO:0000256" key="9">
    <source>
        <dbReference type="ARBA" id="ARBA00023014"/>
    </source>
</evidence>
<dbReference type="SFLD" id="SFLDG01082">
    <property type="entry name" value="B12-binding_domain_containing"/>
    <property type="match status" value="1"/>
</dbReference>
<dbReference type="NCBIfam" id="TIGR00089">
    <property type="entry name" value="MiaB/RimO family radical SAM methylthiotransferase"/>
    <property type="match status" value="1"/>
</dbReference>
<dbReference type="GO" id="GO:0005829">
    <property type="term" value="C:cytosol"/>
    <property type="evidence" value="ECO:0007669"/>
    <property type="project" value="TreeGrafter"/>
</dbReference>
<evidence type="ECO:0000256" key="5">
    <source>
        <dbReference type="ARBA" id="ARBA00022691"/>
    </source>
</evidence>
<dbReference type="Pfam" id="PF01938">
    <property type="entry name" value="TRAM"/>
    <property type="match status" value="1"/>
</dbReference>
<dbReference type="InterPro" id="IPR038135">
    <property type="entry name" value="Methylthiotransferase_N_sf"/>
</dbReference>
<dbReference type="GO" id="GO:0046872">
    <property type="term" value="F:metal ion binding"/>
    <property type="evidence" value="ECO:0007669"/>
    <property type="project" value="UniProtKB-KW"/>
</dbReference>
<keyword evidence="9 14" id="KW-0411">Iron-sulfur</keyword>
<dbReference type="PROSITE" id="PS51918">
    <property type="entry name" value="RADICAL_SAM"/>
    <property type="match status" value="1"/>
</dbReference>
<dbReference type="InterPro" id="IPR023404">
    <property type="entry name" value="rSAM_horseshoe"/>
</dbReference>
<evidence type="ECO:0000259" key="16">
    <source>
        <dbReference type="PROSITE" id="PS51449"/>
    </source>
</evidence>
<comment type="subcellular location">
    <subcellularLocation>
        <location evidence="14">Cytoplasm</location>
    </subcellularLocation>
</comment>
<proteinExistence type="inferred from homology"/>
<dbReference type="AlphaFoldDB" id="A0A1H3VZF9"/>
<evidence type="ECO:0000256" key="12">
    <source>
        <dbReference type="ARBA" id="ARBA00052380"/>
    </source>
</evidence>
<keyword evidence="4 14" id="KW-0808">Transferase</keyword>
<comment type="cofactor">
    <cofactor evidence="14">
        <name>[4Fe-4S] cluster</name>
        <dbReference type="ChEBI" id="CHEBI:49883"/>
    </cofactor>
    <text evidence="14">Binds 2 [4Fe-4S] clusters. One cluster is coordinated with 3 cysteines and an exchangeable S-adenosyl-L-methionine.</text>
</comment>
<dbReference type="SFLD" id="SFLDF00273">
    <property type="entry name" value="(dimethylallyl)adenosine_tRNA"/>
    <property type="match status" value="1"/>
</dbReference>
<dbReference type="PROSITE" id="PS01278">
    <property type="entry name" value="MTTASE_RADICAL"/>
    <property type="match status" value="1"/>
</dbReference>
<comment type="similarity">
    <text evidence="14">Belongs to the methylthiotransferase family. MiaB subfamily.</text>
</comment>
<dbReference type="FunFam" id="3.40.50.12160:FF:000001">
    <property type="entry name" value="tRNA-2-methylthio-N(6)-dimethylallyladenosine synthase"/>
    <property type="match status" value="1"/>
</dbReference>
<evidence type="ECO:0000313" key="19">
    <source>
        <dbReference type="Proteomes" id="UP000187280"/>
    </source>
</evidence>
<dbReference type="GO" id="GO:0051539">
    <property type="term" value="F:4 iron, 4 sulfur cluster binding"/>
    <property type="evidence" value="ECO:0007669"/>
    <property type="project" value="UniProtKB-UniRule"/>
</dbReference>
<dbReference type="EC" id="2.8.4.3" evidence="10 14"/>
<feature type="binding site" evidence="14">
    <location>
        <position position="213"/>
    </location>
    <ligand>
        <name>[4Fe-4S] cluster</name>
        <dbReference type="ChEBI" id="CHEBI:49883"/>
        <label>2</label>
        <note>4Fe-4S-S-AdoMet</note>
    </ligand>
</feature>
<evidence type="ECO:0000256" key="10">
    <source>
        <dbReference type="ARBA" id="ARBA00033765"/>
    </source>
</evidence>
<feature type="domain" description="MTTase N-terminal" evidence="16">
    <location>
        <begin position="59"/>
        <end position="176"/>
    </location>
</feature>
<evidence type="ECO:0000256" key="4">
    <source>
        <dbReference type="ARBA" id="ARBA00022679"/>
    </source>
</evidence>
<sequence length="530" mass="60035">MYDRKRIKHSLLDFSRFYQKSEDGRMLVTAAPNDYNTRPHQGKACSPELSNGKSMTMTKKLHIKTWGCQMNEYDSSKIAGLLESTHGYELTEIAEEADILLLNTCSIREKAQEKVFHQLGRWKALKDRNPNLIIGVGGCVASQEGAHIRERAHYVDVIFGPQTLHRLPEMINHVNGTHSPIVDVSFPEIEKFDRLPEPRAEGPTAFVSIMEGCNKYCTFCVVPYTRGEEVSRPCDDVLFEVAQLAEQGVREVNLLGQNVNAYRGETYDGNICTFAELIRLVAAIDGIDRIRFTTSHPIEFTDDIISVYEDTPELVSFLHLPVQSGSDRVLTMMKRRHTALEYKAIIRKLHKARPGIQISSDFIVGFPGETKDDFEQTMNLIADVNFDMSFSFIYSPRPGTPAADMVDDVSEDEKKQRLYLLQERITQQAMRFSRQMMGTVQRVLVEGTSRKNVMELSGRTENNRVVNFEGAPEMIGKFVDVEIVDVYPNSLRGILVRTEDQMGLRVIESPAAVIARTRKENEIGVGIYQP</sequence>
<dbReference type="SFLD" id="SFLDS00029">
    <property type="entry name" value="Radical_SAM"/>
    <property type="match status" value="1"/>
</dbReference>
<keyword evidence="19" id="KW-1185">Reference proteome</keyword>
<dbReference type="InterPro" id="IPR002792">
    <property type="entry name" value="TRAM_dom"/>
</dbReference>
<keyword evidence="3 14" id="KW-0963">Cytoplasm</keyword>
<dbReference type="InterPro" id="IPR005839">
    <property type="entry name" value="Methylthiotransferase"/>
</dbReference>
<keyword evidence="6 14" id="KW-0819">tRNA processing</keyword>
<feature type="binding site" evidence="14">
    <location>
        <position position="139"/>
    </location>
    <ligand>
        <name>[4Fe-4S] cluster</name>
        <dbReference type="ChEBI" id="CHEBI:49883"/>
        <label>1</label>
    </ligand>
</feature>
<evidence type="ECO:0000256" key="11">
    <source>
        <dbReference type="ARBA" id="ARBA00050926"/>
    </source>
</evidence>
<accession>A0A1H3VZF9</accession>
<feature type="binding site" evidence="14">
    <location>
        <position position="68"/>
    </location>
    <ligand>
        <name>[4Fe-4S] cluster</name>
        <dbReference type="ChEBI" id="CHEBI:49883"/>
        <label>1</label>
    </ligand>
</feature>
<comment type="subunit">
    <text evidence="14">Monomer.</text>
</comment>
<dbReference type="FunFam" id="3.80.30.20:FF:000001">
    <property type="entry name" value="tRNA-2-methylthio-N(6)-dimethylallyladenosine synthase 2"/>
    <property type="match status" value="1"/>
</dbReference>
<dbReference type="CDD" id="cd01335">
    <property type="entry name" value="Radical_SAM"/>
    <property type="match status" value="1"/>
</dbReference>
<gene>
    <name evidence="14" type="primary">miaB</name>
    <name evidence="18" type="ORF">SAMN02982996_00268</name>
</gene>
<evidence type="ECO:0000256" key="3">
    <source>
        <dbReference type="ARBA" id="ARBA00022490"/>
    </source>
</evidence>
<organism evidence="18 19">
    <name type="scientific">Lonsdalea quercina</name>
    <dbReference type="NCBI Taxonomy" id="71657"/>
    <lineage>
        <taxon>Bacteria</taxon>
        <taxon>Pseudomonadati</taxon>
        <taxon>Pseudomonadota</taxon>
        <taxon>Gammaproteobacteria</taxon>
        <taxon>Enterobacterales</taxon>
        <taxon>Pectobacteriaceae</taxon>
        <taxon>Lonsdalea</taxon>
    </lineage>
</organism>
<feature type="domain" description="TRAM" evidence="15">
    <location>
        <begin position="434"/>
        <end position="497"/>
    </location>
</feature>
<protein>
    <recommendedName>
        <fullName evidence="10 14">tRNA-2-methylthio-N(6)-dimethylallyladenosine synthase</fullName>
        <ecNumber evidence="10 14">2.8.4.3</ecNumber>
    </recommendedName>
    <alternativeName>
        <fullName evidence="14">(Dimethylallyl)adenosine tRNA methylthiotransferase MiaB</fullName>
    </alternativeName>
    <alternativeName>
        <fullName evidence="14">tRNA-i(6)A37 methylthiotransferase</fullName>
    </alternativeName>
</protein>
<evidence type="ECO:0000256" key="8">
    <source>
        <dbReference type="ARBA" id="ARBA00023004"/>
    </source>
</evidence>
<keyword evidence="2 14" id="KW-0004">4Fe-4S</keyword>
<dbReference type="HAMAP" id="MF_01864">
    <property type="entry name" value="tRNA_metthiotr_MiaB"/>
    <property type="match status" value="1"/>
</dbReference>
<comment type="catalytic activity">
    <reaction evidence="12">
        <text>2-thio-N(6)-dimethylallyladenosine(37) in tRNA + S-adenosyl-L-methionine = 2-methylsulfanyl-N(6)-dimethylallyladenosine(37) in tRNA + S-adenosyl-L-homocysteine + H(+)</text>
        <dbReference type="Rhea" id="RHEA:37063"/>
        <dbReference type="Rhea" id="RHEA-COMP:10376"/>
        <dbReference type="Rhea" id="RHEA-COMP:10377"/>
        <dbReference type="ChEBI" id="CHEBI:15378"/>
        <dbReference type="ChEBI" id="CHEBI:57856"/>
        <dbReference type="ChEBI" id="CHEBI:59789"/>
        <dbReference type="ChEBI" id="CHEBI:74416"/>
        <dbReference type="ChEBI" id="CHEBI:74417"/>
    </reaction>
    <physiologicalReaction direction="left-to-right" evidence="12">
        <dbReference type="Rhea" id="RHEA:37064"/>
    </physiologicalReaction>
</comment>
<dbReference type="SUPFAM" id="SSF102114">
    <property type="entry name" value="Radical SAM enzymes"/>
    <property type="match status" value="1"/>
</dbReference>